<feature type="transmembrane region" description="Helical" evidence="1">
    <location>
        <begin position="50"/>
        <end position="73"/>
    </location>
</feature>
<dbReference type="InterPro" id="IPR025962">
    <property type="entry name" value="SdpI/YhfL"/>
</dbReference>
<feature type="transmembrane region" description="Helical" evidence="1">
    <location>
        <begin position="118"/>
        <end position="138"/>
    </location>
</feature>
<dbReference type="GO" id="GO:0009636">
    <property type="term" value="P:response to toxic substance"/>
    <property type="evidence" value="ECO:0007669"/>
    <property type="project" value="TreeGrafter"/>
</dbReference>
<sequence>MKYPMKISVKTEILPILLVVASIISGIFFYSRFPEVVTTHWNFQGQPDGFSSRFVGAFGIPLMLVLMYGLFWLFPVVDPKKDRYAEFQKYFHIFRLSIMGVLFAVSIAAGISNMGGTVQIGTFVAAIIGTLMIVLGNYMGKIKNNWFMGIRTPWTLMSENVWNKTHRFGGWAFVIFGLIIIIAPHLPANVSLVLFVAGVLLVTLGTSVYSYWLYTKERKQ</sequence>
<evidence type="ECO:0000313" key="4">
    <source>
        <dbReference type="Proteomes" id="UP000178937"/>
    </source>
</evidence>
<keyword evidence="1" id="KW-1133">Transmembrane helix</keyword>
<dbReference type="Pfam" id="PF13630">
    <property type="entry name" value="SdpI"/>
    <property type="match status" value="1"/>
</dbReference>
<keyword evidence="1" id="KW-0812">Transmembrane</keyword>
<proteinExistence type="predicted"/>
<feature type="transmembrane region" description="Helical" evidence="1">
    <location>
        <begin position="168"/>
        <end position="186"/>
    </location>
</feature>
<gene>
    <name evidence="3" type="ORF">A2393_01435</name>
</gene>
<protein>
    <recommendedName>
        <fullName evidence="2">DUF1648 domain-containing protein</fullName>
    </recommendedName>
</protein>
<evidence type="ECO:0000259" key="2">
    <source>
        <dbReference type="Pfam" id="PF07853"/>
    </source>
</evidence>
<reference evidence="3 4" key="1">
    <citation type="journal article" date="2016" name="Nat. Commun.">
        <title>Thousands of microbial genomes shed light on interconnected biogeochemical processes in an aquifer system.</title>
        <authorList>
            <person name="Anantharaman K."/>
            <person name="Brown C.T."/>
            <person name="Hug L.A."/>
            <person name="Sharon I."/>
            <person name="Castelle C.J."/>
            <person name="Probst A.J."/>
            <person name="Thomas B.C."/>
            <person name="Singh A."/>
            <person name="Wilkins M.J."/>
            <person name="Karaoz U."/>
            <person name="Brodie E.L."/>
            <person name="Williams K.H."/>
            <person name="Hubbard S.S."/>
            <person name="Banfield J.F."/>
        </authorList>
    </citation>
    <scope>NUCLEOTIDE SEQUENCE [LARGE SCALE GENOMIC DNA]</scope>
</reference>
<dbReference type="Pfam" id="PF07853">
    <property type="entry name" value="DUF1648"/>
    <property type="match status" value="1"/>
</dbReference>
<evidence type="ECO:0000256" key="1">
    <source>
        <dbReference type="SAM" id="Phobius"/>
    </source>
</evidence>
<dbReference type="InterPro" id="IPR026272">
    <property type="entry name" value="SdpI"/>
</dbReference>
<dbReference type="STRING" id="1802540.A2393_01435"/>
<organism evidence="3 4">
    <name type="scientific">Candidatus Woesebacteria bacterium RIFOXYB1_FULL_41_13</name>
    <dbReference type="NCBI Taxonomy" id="1802540"/>
    <lineage>
        <taxon>Bacteria</taxon>
        <taxon>Candidatus Woeseibacteriota</taxon>
    </lineage>
</organism>
<dbReference type="PIRSF" id="PIRSF038959">
    <property type="entry name" value="SdpI"/>
    <property type="match status" value="1"/>
</dbReference>
<feature type="transmembrane region" description="Helical" evidence="1">
    <location>
        <begin position="93"/>
        <end position="112"/>
    </location>
</feature>
<accession>A0A1F8CXY5</accession>
<dbReference type="Proteomes" id="UP000178937">
    <property type="component" value="Unassembled WGS sequence"/>
</dbReference>
<name>A0A1F8CXY5_9BACT</name>
<feature type="domain" description="DUF1648" evidence="2">
    <location>
        <begin position="17"/>
        <end position="64"/>
    </location>
</feature>
<dbReference type="PANTHER" id="PTHR37810">
    <property type="entry name" value="IMMUNITY PROTEIN SDPI"/>
    <property type="match status" value="1"/>
</dbReference>
<dbReference type="PANTHER" id="PTHR37810:SF5">
    <property type="entry name" value="IMMUNITY PROTEIN SDPI"/>
    <property type="match status" value="1"/>
</dbReference>
<comment type="caution">
    <text evidence="3">The sequence shown here is derived from an EMBL/GenBank/DDBJ whole genome shotgun (WGS) entry which is preliminary data.</text>
</comment>
<feature type="transmembrane region" description="Helical" evidence="1">
    <location>
        <begin position="12"/>
        <end position="30"/>
    </location>
</feature>
<dbReference type="InterPro" id="IPR012867">
    <property type="entry name" value="DUF1648"/>
</dbReference>
<dbReference type="EMBL" id="MGIA01000015">
    <property type="protein sequence ID" value="OGM81180.1"/>
    <property type="molecule type" value="Genomic_DNA"/>
</dbReference>
<evidence type="ECO:0000313" key="3">
    <source>
        <dbReference type="EMBL" id="OGM81180.1"/>
    </source>
</evidence>
<feature type="transmembrane region" description="Helical" evidence="1">
    <location>
        <begin position="192"/>
        <end position="214"/>
    </location>
</feature>
<dbReference type="AlphaFoldDB" id="A0A1F8CXY5"/>
<keyword evidence="1" id="KW-0472">Membrane</keyword>